<protein>
    <recommendedName>
        <fullName evidence="4">Lipoprotein</fullName>
    </recommendedName>
</protein>
<dbReference type="EMBL" id="JBHSMI010000052">
    <property type="protein sequence ID" value="MFC5405864.1"/>
    <property type="molecule type" value="Genomic_DNA"/>
</dbReference>
<comment type="caution">
    <text evidence="2">The sequence shown here is derived from an EMBL/GenBank/DDBJ whole genome shotgun (WGS) entry which is preliminary data.</text>
</comment>
<name>A0ABW0HXY1_9BACL</name>
<sequence>MVRKFMYIVSTMLLMFSITACNSTIQVKPSDIDQIKLELVSYSKLPNGNAYTVKLRNLSKFKIAQNDIYLSYLIKTTSGGRTNDFKVMARNNKLNIKPNEEIFVDLFAPIEEFAGNQKLDTETPYIEIIGYLEEVKEERRFQKTGQIDYFK</sequence>
<reference evidence="3" key="1">
    <citation type="journal article" date="2019" name="Int. J. Syst. Evol. Microbiol.">
        <title>The Global Catalogue of Microorganisms (GCM) 10K type strain sequencing project: providing services to taxonomists for standard genome sequencing and annotation.</title>
        <authorList>
            <consortium name="The Broad Institute Genomics Platform"/>
            <consortium name="The Broad Institute Genome Sequencing Center for Infectious Disease"/>
            <person name="Wu L."/>
            <person name="Ma J."/>
        </authorList>
    </citation>
    <scope>NUCLEOTIDE SEQUENCE [LARGE SCALE GENOMIC DNA]</scope>
    <source>
        <strain evidence="3">CGMCC 1.18575</strain>
    </source>
</reference>
<proteinExistence type="predicted"/>
<dbReference type="Proteomes" id="UP001596113">
    <property type="component" value="Unassembled WGS sequence"/>
</dbReference>
<gene>
    <name evidence="2" type="ORF">ACFPOF_24250</name>
</gene>
<accession>A0ABW0HXY1</accession>
<keyword evidence="3" id="KW-1185">Reference proteome</keyword>
<evidence type="ECO:0008006" key="4">
    <source>
        <dbReference type="Google" id="ProtNLM"/>
    </source>
</evidence>
<organism evidence="2 3">
    <name type="scientific">Cohnella soli</name>
    <dbReference type="NCBI Taxonomy" id="425005"/>
    <lineage>
        <taxon>Bacteria</taxon>
        <taxon>Bacillati</taxon>
        <taxon>Bacillota</taxon>
        <taxon>Bacilli</taxon>
        <taxon>Bacillales</taxon>
        <taxon>Paenibacillaceae</taxon>
        <taxon>Cohnella</taxon>
    </lineage>
</organism>
<evidence type="ECO:0000313" key="3">
    <source>
        <dbReference type="Proteomes" id="UP001596113"/>
    </source>
</evidence>
<feature type="signal peptide" evidence="1">
    <location>
        <begin position="1"/>
        <end position="22"/>
    </location>
</feature>
<evidence type="ECO:0000256" key="1">
    <source>
        <dbReference type="SAM" id="SignalP"/>
    </source>
</evidence>
<dbReference type="PROSITE" id="PS51257">
    <property type="entry name" value="PROKAR_LIPOPROTEIN"/>
    <property type="match status" value="1"/>
</dbReference>
<evidence type="ECO:0000313" key="2">
    <source>
        <dbReference type="EMBL" id="MFC5405864.1"/>
    </source>
</evidence>
<feature type="chain" id="PRO_5046046024" description="Lipoprotein" evidence="1">
    <location>
        <begin position="23"/>
        <end position="151"/>
    </location>
</feature>
<keyword evidence="1" id="KW-0732">Signal</keyword>
<dbReference type="RefSeq" id="WP_378137536.1">
    <property type="nucleotide sequence ID" value="NZ_JBHSMI010000052.1"/>
</dbReference>